<dbReference type="Pfam" id="PF13795">
    <property type="entry name" value="HupE_UreJ_2"/>
    <property type="match status" value="1"/>
</dbReference>
<dbReference type="AlphaFoldDB" id="A0A915YJM8"/>
<dbReference type="RefSeq" id="WP_264789646.1">
    <property type="nucleotide sequence ID" value="NZ_AP026867.1"/>
</dbReference>
<dbReference type="InterPro" id="IPR032809">
    <property type="entry name" value="Put_HupE_UreJ"/>
</dbReference>
<keyword evidence="1" id="KW-1133">Transmembrane helix</keyword>
<protein>
    <submittedName>
        <fullName evidence="2">HupE/UreJ family protein</fullName>
    </submittedName>
</protein>
<keyword evidence="3" id="KW-1185">Reference proteome</keyword>
<feature type="transmembrane region" description="Helical" evidence="1">
    <location>
        <begin position="110"/>
        <end position="129"/>
    </location>
</feature>
<proteinExistence type="predicted"/>
<evidence type="ECO:0000256" key="1">
    <source>
        <dbReference type="SAM" id="Phobius"/>
    </source>
</evidence>
<organism evidence="2 3">
    <name type="scientific">Aureispira anguillae</name>
    <dbReference type="NCBI Taxonomy" id="2864201"/>
    <lineage>
        <taxon>Bacteria</taxon>
        <taxon>Pseudomonadati</taxon>
        <taxon>Bacteroidota</taxon>
        <taxon>Saprospiria</taxon>
        <taxon>Saprospirales</taxon>
        <taxon>Saprospiraceae</taxon>
        <taxon>Aureispira</taxon>
    </lineage>
</organism>
<reference evidence="2" key="1">
    <citation type="submission" date="2022-09" db="EMBL/GenBank/DDBJ databases">
        <title>Aureispira anguillicida sp. nov., isolated from Leptocephalus of Japanese eel Anguilla japonica.</title>
        <authorList>
            <person name="Yuasa K."/>
            <person name="Mekata T."/>
            <person name="Ikunari K."/>
        </authorList>
    </citation>
    <scope>NUCLEOTIDE SEQUENCE</scope>
    <source>
        <strain evidence="2">EL160426</strain>
    </source>
</reference>
<gene>
    <name evidence="2" type="ORF">AsAng_0052120</name>
</gene>
<name>A0A915YJM8_9BACT</name>
<evidence type="ECO:0000313" key="3">
    <source>
        <dbReference type="Proteomes" id="UP001060919"/>
    </source>
</evidence>
<accession>A0A915YJM8</accession>
<feature type="transmembrane region" description="Helical" evidence="1">
    <location>
        <begin position="43"/>
        <end position="65"/>
    </location>
</feature>
<feature type="transmembrane region" description="Helical" evidence="1">
    <location>
        <begin position="182"/>
        <end position="204"/>
    </location>
</feature>
<dbReference type="EMBL" id="AP026867">
    <property type="protein sequence ID" value="BDS14432.1"/>
    <property type="molecule type" value="Genomic_DNA"/>
</dbReference>
<feature type="transmembrane region" description="Helical" evidence="1">
    <location>
        <begin position="149"/>
        <end position="170"/>
    </location>
</feature>
<keyword evidence="1" id="KW-0812">Transmembrane</keyword>
<dbReference type="Proteomes" id="UP001060919">
    <property type="component" value="Chromosome"/>
</dbReference>
<sequence>MNDFIFFFKQGLSHISDLGAYDHILFITALAAPYSIKNWKGLFFAVTMFTIGHSISLILATLKLVSPNVSLIEFLIPVSIIATCLWNILSSKKSIDKEKNQMFHVEHQQSNYPIIILFGIIHGLGFSNYLRFILSESEHIFTPLLAFNIGLEIGQILILTIALLINFVLLERTKISTHFRSIFISILIILISIPILLETGKAFFFEG</sequence>
<keyword evidence="1" id="KW-0472">Membrane</keyword>
<feature type="transmembrane region" description="Helical" evidence="1">
    <location>
        <begin position="71"/>
        <end position="89"/>
    </location>
</feature>
<dbReference type="KEGG" id="aup:AsAng_0052120"/>
<evidence type="ECO:0000313" key="2">
    <source>
        <dbReference type="EMBL" id="BDS14432.1"/>
    </source>
</evidence>